<evidence type="ECO:0000313" key="5">
    <source>
        <dbReference type="Proteomes" id="UP000521748"/>
    </source>
</evidence>
<comment type="caution">
    <text evidence="4">The sequence shown here is derived from an EMBL/GenBank/DDBJ whole genome shotgun (WGS) entry which is preliminary data.</text>
</comment>
<dbReference type="Gene3D" id="3.40.630.30">
    <property type="match status" value="1"/>
</dbReference>
<dbReference type="AlphaFoldDB" id="A0A7Y9LVQ3"/>
<keyword evidence="2" id="KW-0012">Acyltransferase</keyword>
<dbReference type="SUPFAM" id="SSF55729">
    <property type="entry name" value="Acyl-CoA N-acyltransferases (Nat)"/>
    <property type="match status" value="1"/>
</dbReference>
<sequence length="161" mass="17570">MAELFTTALFTTPSGVSFRRATAADVPRIVQILIADQLGVSREGGDLAPYLAAFEAIDGDPAQLLVVGEQHGEVVATFQLSFIPGLARRGSLRAQLEAVRVADSLRGSGIGTQMVEWAIAESRRRGCSLVQLTTDKRRTAAHRFYQRLGFRMSHQGMKLQL</sequence>
<dbReference type="RefSeq" id="WP_179390141.1">
    <property type="nucleotide sequence ID" value="NZ_JACBYQ010000002.1"/>
</dbReference>
<evidence type="ECO:0000256" key="1">
    <source>
        <dbReference type="ARBA" id="ARBA00022679"/>
    </source>
</evidence>
<organism evidence="4 5">
    <name type="scientific">Psychromicrobium silvestre</name>
    <dbReference type="NCBI Taxonomy" id="1645614"/>
    <lineage>
        <taxon>Bacteria</taxon>
        <taxon>Bacillati</taxon>
        <taxon>Actinomycetota</taxon>
        <taxon>Actinomycetes</taxon>
        <taxon>Micrococcales</taxon>
        <taxon>Micrococcaceae</taxon>
        <taxon>Psychromicrobium</taxon>
    </lineage>
</organism>
<feature type="domain" description="N-acetyltransferase" evidence="3">
    <location>
        <begin position="16"/>
        <end position="161"/>
    </location>
</feature>
<name>A0A7Y9LVQ3_9MICC</name>
<keyword evidence="5" id="KW-1185">Reference proteome</keyword>
<protein>
    <submittedName>
        <fullName evidence="4">GNAT superfamily N-acetyltransferase</fullName>
    </submittedName>
</protein>
<dbReference type="PANTHER" id="PTHR43877">
    <property type="entry name" value="AMINOALKYLPHOSPHONATE N-ACETYLTRANSFERASE-RELATED-RELATED"/>
    <property type="match status" value="1"/>
</dbReference>
<dbReference type="CDD" id="cd04301">
    <property type="entry name" value="NAT_SF"/>
    <property type="match status" value="1"/>
</dbReference>
<dbReference type="Pfam" id="PF00583">
    <property type="entry name" value="Acetyltransf_1"/>
    <property type="match status" value="1"/>
</dbReference>
<dbReference type="Proteomes" id="UP000521748">
    <property type="component" value="Unassembled WGS sequence"/>
</dbReference>
<dbReference type="InterPro" id="IPR000182">
    <property type="entry name" value="GNAT_dom"/>
</dbReference>
<gene>
    <name evidence="4" type="ORF">FHU41_002740</name>
</gene>
<dbReference type="GO" id="GO:0016747">
    <property type="term" value="F:acyltransferase activity, transferring groups other than amino-acyl groups"/>
    <property type="evidence" value="ECO:0007669"/>
    <property type="project" value="InterPro"/>
</dbReference>
<proteinExistence type="predicted"/>
<reference evidence="4 5" key="1">
    <citation type="submission" date="2020-07" db="EMBL/GenBank/DDBJ databases">
        <title>Sequencing the genomes of 1000 actinobacteria strains.</title>
        <authorList>
            <person name="Klenk H.-P."/>
        </authorList>
    </citation>
    <scope>NUCLEOTIDE SEQUENCE [LARGE SCALE GENOMIC DNA]</scope>
    <source>
        <strain evidence="4 5">DSM 102047</strain>
    </source>
</reference>
<evidence type="ECO:0000256" key="2">
    <source>
        <dbReference type="ARBA" id="ARBA00023315"/>
    </source>
</evidence>
<dbReference type="EMBL" id="JACBYQ010000002">
    <property type="protein sequence ID" value="NYE96490.1"/>
    <property type="molecule type" value="Genomic_DNA"/>
</dbReference>
<dbReference type="PANTHER" id="PTHR43877:SF2">
    <property type="entry name" value="AMINOALKYLPHOSPHONATE N-ACETYLTRANSFERASE-RELATED"/>
    <property type="match status" value="1"/>
</dbReference>
<dbReference type="InterPro" id="IPR050832">
    <property type="entry name" value="Bact_Acetyltransf"/>
</dbReference>
<dbReference type="PROSITE" id="PS51186">
    <property type="entry name" value="GNAT"/>
    <property type="match status" value="1"/>
</dbReference>
<dbReference type="InterPro" id="IPR016181">
    <property type="entry name" value="Acyl_CoA_acyltransferase"/>
</dbReference>
<evidence type="ECO:0000313" key="4">
    <source>
        <dbReference type="EMBL" id="NYE96490.1"/>
    </source>
</evidence>
<keyword evidence="1 4" id="KW-0808">Transferase</keyword>
<accession>A0A7Y9LVQ3</accession>
<evidence type="ECO:0000259" key="3">
    <source>
        <dbReference type="PROSITE" id="PS51186"/>
    </source>
</evidence>